<dbReference type="Proteomes" id="UP000324222">
    <property type="component" value="Unassembled WGS sequence"/>
</dbReference>
<accession>A0A5B7K868</accession>
<dbReference type="AlphaFoldDB" id="A0A5B7K868"/>
<gene>
    <name evidence="2" type="ORF">E2C01_096420</name>
</gene>
<keyword evidence="1" id="KW-0732">Signal</keyword>
<protein>
    <recommendedName>
        <fullName evidence="4">Secreted protein</fullName>
    </recommendedName>
</protein>
<feature type="signal peptide" evidence="1">
    <location>
        <begin position="1"/>
        <end position="23"/>
    </location>
</feature>
<evidence type="ECO:0000313" key="2">
    <source>
        <dbReference type="EMBL" id="MPD00915.1"/>
    </source>
</evidence>
<feature type="chain" id="PRO_5023142104" description="Secreted protein" evidence="1">
    <location>
        <begin position="24"/>
        <end position="64"/>
    </location>
</feature>
<keyword evidence="3" id="KW-1185">Reference proteome</keyword>
<sequence length="64" mass="7052">MPQKTPSPAFLLIFLSWARETQHSSSSSSSSSSRLVSFVCGHSLKNITAEFLFFSLHPNPPNLT</sequence>
<comment type="caution">
    <text evidence="2">The sequence shown here is derived from an EMBL/GenBank/DDBJ whole genome shotgun (WGS) entry which is preliminary data.</text>
</comment>
<dbReference type="EMBL" id="VSRR010124936">
    <property type="protein sequence ID" value="MPD00915.1"/>
    <property type="molecule type" value="Genomic_DNA"/>
</dbReference>
<name>A0A5B7K868_PORTR</name>
<evidence type="ECO:0008006" key="4">
    <source>
        <dbReference type="Google" id="ProtNLM"/>
    </source>
</evidence>
<reference evidence="2 3" key="1">
    <citation type="submission" date="2019-05" db="EMBL/GenBank/DDBJ databases">
        <title>Another draft genome of Portunus trituberculatus and its Hox gene families provides insights of decapod evolution.</title>
        <authorList>
            <person name="Jeong J.-H."/>
            <person name="Song I."/>
            <person name="Kim S."/>
            <person name="Choi T."/>
            <person name="Kim D."/>
            <person name="Ryu S."/>
            <person name="Kim W."/>
        </authorList>
    </citation>
    <scope>NUCLEOTIDE SEQUENCE [LARGE SCALE GENOMIC DNA]</scope>
    <source>
        <tissue evidence="2">Muscle</tissue>
    </source>
</reference>
<organism evidence="2 3">
    <name type="scientific">Portunus trituberculatus</name>
    <name type="common">Swimming crab</name>
    <name type="synonym">Neptunus trituberculatus</name>
    <dbReference type="NCBI Taxonomy" id="210409"/>
    <lineage>
        <taxon>Eukaryota</taxon>
        <taxon>Metazoa</taxon>
        <taxon>Ecdysozoa</taxon>
        <taxon>Arthropoda</taxon>
        <taxon>Crustacea</taxon>
        <taxon>Multicrustacea</taxon>
        <taxon>Malacostraca</taxon>
        <taxon>Eumalacostraca</taxon>
        <taxon>Eucarida</taxon>
        <taxon>Decapoda</taxon>
        <taxon>Pleocyemata</taxon>
        <taxon>Brachyura</taxon>
        <taxon>Eubrachyura</taxon>
        <taxon>Portunoidea</taxon>
        <taxon>Portunidae</taxon>
        <taxon>Portuninae</taxon>
        <taxon>Portunus</taxon>
    </lineage>
</organism>
<proteinExistence type="predicted"/>
<evidence type="ECO:0000313" key="3">
    <source>
        <dbReference type="Proteomes" id="UP000324222"/>
    </source>
</evidence>
<evidence type="ECO:0000256" key="1">
    <source>
        <dbReference type="SAM" id="SignalP"/>
    </source>
</evidence>